<comment type="caution">
    <text evidence="2">The sequence shown here is derived from an EMBL/GenBank/DDBJ whole genome shotgun (WGS) entry which is preliminary data.</text>
</comment>
<sequence>MDQPFRPILPMRRPDDDDKNPPPPQTAVPKKRKVISQACLSRGKDCIYEFEEGRPDVATLRSEIRLLKEQASKSQPTNPTPAFDAPAQSQTLPDASSAATLLSRSLTSIRGSFPTNSATQEAVDNFFASSLTAKAERQIYAVSWPLPLLVLSTVTPPMTLIPLLPFYGIAKFYLDDILEERPLDAIKVCALLCHYNVTDNINASLAYADIGLGLCRRYGLYDQHRGPSTSTGSDWANYRTAWRTLLFMFTCLSATVACKSGRQDTFYRISPSEITVDDASDVSDSRTPLKDGSSFADIW</sequence>
<reference evidence="2" key="1">
    <citation type="submission" date="2022-07" db="EMBL/GenBank/DDBJ databases">
        <title>Genome Sequence of Xylaria arbuscula.</title>
        <authorList>
            <person name="Buettner E."/>
        </authorList>
    </citation>
    <scope>NUCLEOTIDE SEQUENCE</scope>
    <source>
        <strain evidence="2">VT107</strain>
    </source>
</reference>
<organism evidence="2 3">
    <name type="scientific">Xylaria arbuscula</name>
    <dbReference type="NCBI Taxonomy" id="114810"/>
    <lineage>
        <taxon>Eukaryota</taxon>
        <taxon>Fungi</taxon>
        <taxon>Dikarya</taxon>
        <taxon>Ascomycota</taxon>
        <taxon>Pezizomycotina</taxon>
        <taxon>Sordariomycetes</taxon>
        <taxon>Xylariomycetidae</taxon>
        <taxon>Xylariales</taxon>
        <taxon>Xylariaceae</taxon>
        <taxon>Xylaria</taxon>
    </lineage>
</organism>
<evidence type="ECO:0000313" key="3">
    <source>
        <dbReference type="Proteomes" id="UP001148614"/>
    </source>
</evidence>
<feature type="region of interest" description="Disordered" evidence="1">
    <location>
        <begin position="278"/>
        <end position="299"/>
    </location>
</feature>
<feature type="region of interest" description="Disordered" evidence="1">
    <location>
        <begin position="70"/>
        <end position="90"/>
    </location>
</feature>
<dbReference type="Proteomes" id="UP001148614">
    <property type="component" value="Unassembled WGS sequence"/>
</dbReference>
<evidence type="ECO:0000256" key="1">
    <source>
        <dbReference type="SAM" id="MobiDB-lite"/>
    </source>
</evidence>
<evidence type="ECO:0000313" key="2">
    <source>
        <dbReference type="EMBL" id="KAJ3565334.1"/>
    </source>
</evidence>
<keyword evidence="3" id="KW-1185">Reference proteome</keyword>
<dbReference type="AlphaFoldDB" id="A0A9W8TL27"/>
<name>A0A9W8TL27_9PEZI</name>
<dbReference type="EMBL" id="JANPWZ010001499">
    <property type="protein sequence ID" value="KAJ3565334.1"/>
    <property type="molecule type" value="Genomic_DNA"/>
</dbReference>
<accession>A0A9W8TL27</accession>
<feature type="region of interest" description="Disordered" evidence="1">
    <location>
        <begin position="1"/>
        <end position="34"/>
    </location>
</feature>
<evidence type="ECO:0008006" key="4">
    <source>
        <dbReference type="Google" id="ProtNLM"/>
    </source>
</evidence>
<protein>
    <recommendedName>
        <fullName evidence="4">Transcription factor domain-containing protein</fullName>
    </recommendedName>
</protein>
<proteinExistence type="predicted"/>
<gene>
    <name evidence="2" type="ORF">NPX13_g7544</name>
</gene>
<dbReference type="VEuPathDB" id="FungiDB:F4678DRAFT_440212"/>